<keyword evidence="1" id="KW-1133">Transmembrane helix</keyword>
<keyword evidence="3" id="KW-1185">Reference proteome</keyword>
<reference evidence="3" key="1">
    <citation type="submission" date="2017-08" db="EMBL/GenBank/DDBJ databases">
        <title>Draft genome sequence of Lactococcus sp. strain Rs-Y01, isolated from the gut of the lower termite Reticulitermes speratus.</title>
        <authorList>
            <person name="Ohkuma M."/>
            <person name="Yuki M."/>
        </authorList>
    </citation>
    <scope>NUCLEOTIDE SEQUENCE [LARGE SCALE GENOMIC DNA]</scope>
    <source>
        <strain evidence="3">Rs-Y01</strain>
    </source>
</reference>
<dbReference type="Proteomes" id="UP000218689">
    <property type="component" value="Unassembled WGS sequence"/>
</dbReference>
<organism evidence="2 3">
    <name type="scientific">Pseudolactococcus reticulitermitis</name>
    <dbReference type="NCBI Taxonomy" id="2025039"/>
    <lineage>
        <taxon>Bacteria</taxon>
        <taxon>Bacillati</taxon>
        <taxon>Bacillota</taxon>
        <taxon>Bacilli</taxon>
        <taxon>Lactobacillales</taxon>
        <taxon>Streptococcaceae</taxon>
        <taxon>Pseudolactococcus</taxon>
    </lineage>
</organism>
<sequence length="87" mass="10274">MKQDEKMKLKWYLLLFVAISLFFAALVMQQMILNLIVIGLALYIYKYGQPILFKAYDERRKQKIEEVTTVRQAAQEVLNSGNLFKKK</sequence>
<evidence type="ECO:0000256" key="1">
    <source>
        <dbReference type="SAM" id="Phobius"/>
    </source>
</evidence>
<evidence type="ECO:0000313" key="2">
    <source>
        <dbReference type="EMBL" id="GAX47088.1"/>
    </source>
</evidence>
<name>A0A224WY41_9LACT</name>
<gene>
    <name evidence="2" type="ORF">RsY01_669</name>
</gene>
<proteinExistence type="predicted"/>
<dbReference type="AlphaFoldDB" id="A0A224WY41"/>
<keyword evidence="1" id="KW-0812">Transmembrane</keyword>
<protein>
    <submittedName>
        <fullName evidence="2">Uncharacterized protein</fullName>
    </submittedName>
</protein>
<comment type="caution">
    <text evidence="2">The sequence shown here is derived from an EMBL/GenBank/DDBJ whole genome shotgun (WGS) entry which is preliminary data.</text>
</comment>
<feature type="transmembrane region" description="Helical" evidence="1">
    <location>
        <begin position="12"/>
        <end position="45"/>
    </location>
</feature>
<evidence type="ECO:0000313" key="3">
    <source>
        <dbReference type="Proteomes" id="UP000218689"/>
    </source>
</evidence>
<keyword evidence="1" id="KW-0472">Membrane</keyword>
<dbReference type="EMBL" id="BEDT01000001">
    <property type="protein sequence ID" value="GAX47088.1"/>
    <property type="molecule type" value="Genomic_DNA"/>
</dbReference>
<accession>A0A224WY41</accession>